<dbReference type="InterPro" id="IPR028974">
    <property type="entry name" value="TSP_type-3_rpt"/>
</dbReference>
<dbReference type="Gene3D" id="4.10.1080.10">
    <property type="entry name" value="TSP type-3 repeat"/>
    <property type="match status" value="1"/>
</dbReference>
<dbReference type="PROSITE" id="PS51450">
    <property type="entry name" value="LRR"/>
    <property type="match status" value="5"/>
</dbReference>
<dbReference type="InterPro" id="IPR050836">
    <property type="entry name" value="SDS22/Internalin_LRR"/>
</dbReference>
<dbReference type="PANTHER" id="PTHR46652">
    <property type="entry name" value="LEUCINE-RICH REPEAT AND IQ DOMAIN-CONTAINING PROTEIN 1-RELATED"/>
    <property type="match status" value="1"/>
</dbReference>
<comment type="caution">
    <text evidence="6">The sequence shown here is derived from an EMBL/GenBank/DDBJ whole genome shotgun (WGS) entry which is preliminary data.</text>
</comment>
<feature type="compositionally biased region" description="Low complexity" evidence="4">
    <location>
        <begin position="1018"/>
        <end position="1038"/>
    </location>
</feature>
<accession>A0ABQ6H047</accession>
<dbReference type="SUPFAM" id="SSF55486">
    <property type="entry name" value="Metalloproteases ('zincins'), catalytic domain"/>
    <property type="match status" value="1"/>
</dbReference>
<feature type="region of interest" description="Disordered" evidence="4">
    <location>
        <begin position="883"/>
        <end position="1038"/>
    </location>
</feature>
<dbReference type="InterPro" id="IPR032675">
    <property type="entry name" value="LRR_dom_sf"/>
</dbReference>
<dbReference type="InterPro" id="IPR003591">
    <property type="entry name" value="Leu-rich_rpt_typical-subtyp"/>
</dbReference>
<dbReference type="Pfam" id="PF12799">
    <property type="entry name" value="LRR_4"/>
    <property type="match status" value="2"/>
</dbReference>
<evidence type="ECO:0000256" key="4">
    <source>
        <dbReference type="SAM" id="MobiDB-lite"/>
    </source>
</evidence>
<evidence type="ECO:0000256" key="1">
    <source>
        <dbReference type="ARBA" id="ARBA00022614"/>
    </source>
</evidence>
<dbReference type="InterPro" id="IPR003367">
    <property type="entry name" value="Thrombospondin_3-like_rpt"/>
</dbReference>
<dbReference type="InterPro" id="IPR001611">
    <property type="entry name" value="Leu-rich_rpt"/>
</dbReference>
<dbReference type="InterPro" id="IPR025875">
    <property type="entry name" value="Leu-rich_rpt_4"/>
</dbReference>
<keyword evidence="1" id="KW-0433">Leucine-rich repeat</keyword>
<dbReference type="Pfam" id="PF13688">
    <property type="entry name" value="Reprolysin_5"/>
    <property type="match status" value="1"/>
</dbReference>
<dbReference type="Gene3D" id="3.80.10.10">
    <property type="entry name" value="Ribonuclease Inhibitor"/>
    <property type="match status" value="2"/>
</dbReference>
<feature type="compositionally biased region" description="Acidic residues" evidence="4">
    <location>
        <begin position="998"/>
        <end position="1010"/>
    </location>
</feature>
<dbReference type="SUPFAM" id="SSF103647">
    <property type="entry name" value="TSP type-3 repeat"/>
    <property type="match status" value="2"/>
</dbReference>
<dbReference type="PANTHER" id="PTHR46652:SF3">
    <property type="entry name" value="LEUCINE-RICH REPEAT-CONTAINING PROTEIN 9"/>
    <property type="match status" value="1"/>
</dbReference>
<dbReference type="Proteomes" id="UP001157186">
    <property type="component" value="Unassembled WGS sequence"/>
</dbReference>
<evidence type="ECO:0000256" key="5">
    <source>
        <dbReference type="SAM" id="SignalP"/>
    </source>
</evidence>
<reference evidence="6 7" key="1">
    <citation type="submission" date="2023-03" db="EMBL/GenBank/DDBJ databases">
        <title>Draft genome sequence of Thalassotalea insulae KCTC 62186T.</title>
        <authorList>
            <person name="Sawabe T."/>
        </authorList>
    </citation>
    <scope>NUCLEOTIDE SEQUENCE [LARGE SCALE GENOMIC DNA]</scope>
    <source>
        <strain evidence="6 7">KCTC 62186</strain>
    </source>
</reference>
<dbReference type="InterPro" id="IPR024079">
    <property type="entry name" value="MetalloPept_cat_dom_sf"/>
</dbReference>
<gene>
    <name evidence="6" type="ORF">tinsulaeT_35910</name>
</gene>
<evidence type="ECO:0000256" key="2">
    <source>
        <dbReference type="ARBA" id="ARBA00022729"/>
    </source>
</evidence>
<evidence type="ECO:0000313" key="6">
    <source>
        <dbReference type="EMBL" id="GLX80251.1"/>
    </source>
</evidence>
<feature type="compositionally biased region" description="Acidic residues" evidence="4">
    <location>
        <begin position="963"/>
        <end position="990"/>
    </location>
</feature>
<dbReference type="EMBL" id="BSST01000001">
    <property type="protein sequence ID" value="GLX80251.1"/>
    <property type="molecule type" value="Genomic_DNA"/>
</dbReference>
<dbReference type="SUPFAM" id="SSF52058">
    <property type="entry name" value="L domain-like"/>
    <property type="match status" value="2"/>
</dbReference>
<feature type="compositionally biased region" description="Acidic residues" evidence="4">
    <location>
        <begin position="883"/>
        <end position="920"/>
    </location>
</feature>
<keyword evidence="7" id="KW-1185">Reference proteome</keyword>
<dbReference type="Gene3D" id="3.40.390.10">
    <property type="entry name" value="Collagenase (Catalytic Domain)"/>
    <property type="match status" value="1"/>
</dbReference>
<keyword evidence="3" id="KW-0677">Repeat</keyword>
<name>A0ABQ6H047_9GAMM</name>
<protein>
    <recommendedName>
        <fullName evidence="8">Peptidase M12B domain-containing protein</fullName>
    </recommendedName>
</protein>
<proteinExistence type="predicted"/>
<feature type="signal peptide" evidence="5">
    <location>
        <begin position="1"/>
        <end position="24"/>
    </location>
</feature>
<evidence type="ECO:0008006" key="8">
    <source>
        <dbReference type="Google" id="ProtNLM"/>
    </source>
</evidence>
<dbReference type="SMART" id="SM00369">
    <property type="entry name" value="LRR_TYP"/>
    <property type="match status" value="6"/>
</dbReference>
<feature type="chain" id="PRO_5047087129" description="Peptidase M12B domain-containing protein" evidence="5">
    <location>
        <begin position="25"/>
        <end position="1062"/>
    </location>
</feature>
<dbReference type="Pfam" id="PF02412">
    <property type="entry name" value="TSP_3"/>
    <property type="match status" value="2"/>
</dbReference>
<organism evidence="6 7">
    <name type="scientific">Thalassotalea insulae</name>
    <dbReference type="NCBI Taxonomy" id="2056778"/>
    <lineage>
        <taxon>Bacteria</taxon>
        <taxon>Pseudomonadati</taxon>
        <taxon>Pseudomonadota</taxon>
        <taxon>Gammaproteobacteria</taxon>
        <taxon>Alteromonadales</taxon>
        <taxon>Colwelliaceae</taxon>
        <taxon>Thalassotalea</taxon>
    </lineage>
</organism>
<feature type="compositionally biased region" description="Acidic residues" evidence="4">
    <location>
        <begin position="928"/>
        <end position="955"/>
    </location>
</feature>
<evidence type="ECO:0000256" key="3">
    <source>
        <dbReference type="ARBA" id="ARBA00022737"/>
    </source>
</evidence>
<evidence type="ECO:0000313" key="7">
    <source>
        <dbReference type="Proteomes" id="UP001157186"/>
    </source>
</evidence>
<sequence>MKSTKLLILLLIVLCTGFQSISHASNNKLWNITSKQNIKHNSVKKLGMGLSKQYVSVHSKLISELQVGTTITIPIRVDEYYSASINRININPDGSKSIVARIENDSEALPQIITTDGNSVFARIVTPNGSYSLSHLGSDDLGLLINENELDKRIDSTKSDFILNNKSTFQQFNTQPQGKANNSRTINKKLFSKIKTQFNSVSKQDNDAVATVDVMVLYTPNASELYQSNVSTRINHLFAVTNQIFEDSGVKIQVNPVLIQEYTYSESKPSKDLIEDIGPYGNSGNFWLASDNHYEISNLRFKVKADLVVMMRPYVGDGICGIAYVSGNGHGDMSGSWISAYSHVSIDCSDYVLAHELGHNMGLMHSRRQVEEDTENIETLGVSFDFALGFGVDNEFTTVMAYEDVFSANKIYKFSSPNLDCNGYSCGIDKDNEQGADAVYALNAVRQSVASFLDTDEGLTPIEDAKHNVDNSNLIKCIERVQGSNLYAEQVYSLFCADYESISSLSGIEGFPKLTKLSVFPSTISSLTPIENLTGLYRFDISSSLLSDLSSLSTLTQLGHLSVSAPNISDYSFLKNLNNLRSLSLSESNFENINNIANAKYMTRLEIESEFLSDLLPLEQLVGVQYLYLGNGQIEDISALSALENLQSLSLINNKINDISALSNLTNLKYLQLFGNEIETVSSLSNLTGLETLDLGSNLIESIEGLENLTELPDLNLSDNKLKNLEPLSSMSGLKYLHLKGNEIVNGQPISLLNNLESFSIDNNLISSISFLASPEKLVYLTANNNEINDISPLTDAVNLQFLELNNNHISDLYPLNDKLKITNLRLSGNGITDSQGIYPLLEGLSVLHIRNNEIPCSQVNYINENINENAYVSIDELTCEDFDQDGIPDIEDTDDDNDGIEDSEDSFPLDASESVDTDNDGIGNNADTDDDNDGIEDSEDSFPLDASESVDTDNDGIGNNADTDDDSDGVEDSEDAFPLDASESVDTDNDGIGNNADTDDDNDGVEDSADAYPLDPSRSSNLNNANNSSSSSTSSGGGSMYSLLLLLLLHTSLRPKLKSMR</sequence>
<dbReference type="RefSeq" id="WP_284246224.1">
    <property type="nucleotide sequence ID" value="NZ_BSST01000001.1"/>
</dbReference>
<dbReference type="SMART" id="SM00365">
    <property type="entry name" value="LRR_SD22"/>
    <property type="match status" value="9"/>
</dbReference>
<keyword evidence="2 5" id="KW-0732">Signal</keyword>